<dbReference type="GO" id="GO:0003743">
    <property type="term" value="F:translation initiation factor activity"/>
    <property type="evidence" value="ECO:0007669"/>
    <property type="project" value="UniProtKB-KW"/>
</dbReference>
<dbReference type="SUPFAM" id="SSF50447">
    <property type="entry name" value="Translation proteins"/>
    <property type="match status" value="1"/>
</dbReference>
<reference evidence="1" key="1">
    <citation type="submission" date="2013-08" db="EMBL/GenBank/DDBJ databases">
        <authorList>
            <person name="Mendez C."/>
            <person name="Richter M."/>
            <person name="Ferrer M."/>
            <person name="Sanchez J."/>
        </authorList>
    </citation>
    <scope>NUCLEOTIDE SEQUENCE</scope>
</reference>
<accession>T0ZI30</accession>
<comment type="caution">
    <text evidence="1">The sequence shown here is derived from an EMBL/GenBank/DDBJ whole genome shotgun (WGS) entry which is preliminary data.</text>
</comment>
<proteinExistence type="predicted"/>
<dbReference type="AlphaFoldDB" id="T0ZI30"/>
<organism evidence="1">
    <name type="scientific">mine drainage metagenome</name>
    <dbReference type="NCBI Taxonomy" id="410659"/>
    <lineage>
        <taxon>unclassified sequences</taxon>
        <taxon>metagenomes</taxon>
        <taxon>ecological metagenomes</taxon>
    </lineage>
</organism>
<dbReference type="InterPro" id="IPR009000">
    <property type="entry name" value="Transl_B-barrel_sf"/>
</dbReference>
<reference evidence="1" key="2">
    <citation type="journal article" date="2014" name="ISME J.">
        <title>Microbial stratification in low pH oxic and suboxic macroscopic growths along an acid mine drainage.</title>
        <authorList>
            <person name="Mendez-Garcia C."/>
            <person name="Mesa V."/>
            <person name="Sprenger R.R."/>
            <person name="Richter M."/>
            <person name="Diez M.S."/>
            <person name="Solano J."/>
            <person name="Bargiela R."/>
            <person name="Golyshina O.V."/>
            <person name="Manteca A."/>
            <person name="Ramos J.L."/>
            <person name="Gallego J.R."/>
            <person name="Llorente I."/>
            <person name="Martins Dos Santos V.A."/>
            <person name="Jensen O.N."/>
            <person name="Pelaez A.I."/>
            <person name="Sanchez J."/>
            <person name="Ferrer M."/>
        </authorList>
    </citation>
    <scope>NUCLEOTIDE SEQUENCE</scope>
</reference>
<name>T0ZI30_9ZZZZ</name>
<dbReference type="Gene3D" id="2.40.30.10">
    <property type="entry name" value="Translation factors"/>
    <property type="match status" value="1"/>
</dbReference>
<evidence type="ECO:0000313" key="1">
    <source>
        <dbReference type="EMBL" id="EQD29485.1"/>
    </source>
</evidence>
<gene>
    <name evidence="1" type="ORF">B1A_20685</name>
</gene>
<keyword evidence="1" id="KW-0648">Protein biosynthesis</keyword>
<protein>
    <submittedName>
        <fullName evidence="1">Translation initiation factor IF-2</fullName>
    </submittedName>
</protein>
<sequence>DSVVIFEGRFSALKRFKDDVREVATGYECGISIENYQDIKIG</sequence>
<dbReference type="EMBL" id="AUZX01015271">
    <property type="protein sequence ID" value="EQD29485.1"/>
    <property type="molecule type" value="Genomic_DNA"/>
</dbReference>
<keyword evidence="1" id="KW-0396">Initiation factor</keyword>
<feature type="non-terminal residue" evidence="1">
    <location>
        <position position="1"/>
    </location>
</feature>